<dbReference type="RefSeq" id="WP_248010275.1">
    <property type="nucleotide sequence ID" value="NZ_JAJHVV010000013.1"/>
</dbReference>
<proteinExistence type="predicted"/>
<dbReference type="Proteomes" id="UP001139559">
    <property type="component" value="Unassembled WGS sequence"/>
</dbReference>
<dbReference type="AlphaFoldDB" id="A0A9X1XT98"/>
<sequence length="98" mass="11936">MDKIDYEIFMGTKLFKRTGGKKNRKEQVRNMQRFADWVKQAHPEIRSLGQVGRKQVAHFWRAHSNKSESYKRNLYYAIRYIWKKILHRTSNPPHFEKV</sequence>
<gene>
    <name evidence="1" type="ORF">KP803_18105</name>
</gene>
<protein>
    <submittedName>
        <fullName evidence="1">Uncharacterized protein</fullName>
    </submittedName>
</protein>
<organism evidence="1 2">
    <name type="scientific">Vibrio amylolyticus</name>
    <dbReference type="NCBI Taxonomy" id="2847292"/>
    <lineage>
        <taxon>Bacteria</taxon>
        <taxon>Pseudomonadati</taxon>
        <taxon>Pseudomonadota</taxon>
        <taxon>Gammaproteobacteria</taxon>
        <taxon>Vibrionales</taxon>
        <taxon>Vibrionaceae</taxon>
        <taxon>Vibrio</taxon>
    </lineage>
</organism>
<reference evidence="1" key="1">
    <citation type="submission" date="2021-11" db="EMBL/GenBank/DDBJ databases">
        <title>Vibrio ZSDE26 sp. nov. and Vibrio ZSDZ34 sp. nov., isolated from coastal seawater in Qingdao.</title>
        <authorList>
            <person name="Zhang P."/>
        </authorList>
    </citation>
    <scope>NUCLEOTIDE SEQUENCE</scope>
    <source>
        <strain evidence="1">ZSDE26</strain>
    </source>
</reference>
<dbReference type="EMBL" id="JAJHVV010000013">
    <property type="protein sequence ID" value="MCK6265194.1"/>
    <property type="molecule type" value="Genomic_DNA"/>
</dbReference>
<accession>A0A9X1XT98</accession>
<evidence type="ECO:0000313" key="2">
    <source>
        <dbReference type="Proteomes" id="UP001139559"/>
    </source>
</evidence>
<comment type="caution">
    <text evidence="1">The sequence shown here is derived from an EMBL/GenBank/DDBJ whole genome shotgun (WGS) entry which is preliminary data.</text>
</comment>
<name>A0A9X1XT98_9VIBR</name>
<keyword evidence="2" id="KW-1185">Reference proteome</keyword>
<evidence type="ECO:0000313" key="1">
    <source>
        <dbReference type="EMBL" id="MCK6265194.1"/>
    </source>
</evidence>